<gene>
    <name evidence="2" type="ORF">POM88_039599</name>
</gene>
<dbReference type="PANTHER" id="PTHR31718">
    <property type="entry name" value="PLAT DOMAIN-CONTAINING PROTEIN"/>
    <property type="match status" value="1"/>
</dbReference>
<dbReference type="InterPro" id="IPR010417">
    <property type="entry name" value="Embryo-specific_ATS3"/>
</dbReference>
<sequence>MEMKHFTFTFLLLFNLIFLLSFSQARSSPIVPLPQPALSSFKINTTSQNDRSCSYTVRISTSCSSPRYTRDQISLSFGDAYGNQVYAPRLDDPSTRTFERCSADTFTVYGPCTYPICYVYLYRSGYDGWMPEYVQVYGYYTKAVTFYYNTYIPPNVWYGFNYCNGVAASASAAVSDFLSSNLRAKDRSYIGGIKPKDMRPKYTIPSSGAAHPS</sequence>
<dbReference type="SUPFAM" id="SSF49723">
    <property type="entry name" value="Lipase/lipooxygenase domain (PLAT/LH2 domain)"/>
    <property type="match status" value="1"/>
</dbReference>
<dbReference type="Proteomes" id="UP001237642">
    <property type="component" value="Unassembled WGS sequence"/>
</dbReference>
<evidence type="ECO:0000256" key="1">
    <source>
        <dbReference type="SAM" id="SignalP"/>
    </source>
</evidence>
<dbReference type="Gene3D" id="2.60.60.20">
    <property type="entry name" value="PLAT/LH2 domain"/>
    <property type="match status" value="1"/>
</dbReference>
<evidence type="ECO:0000313" key="2">
    <source>
        <dbReference type="EMBL" id="KAK1364038.1"/>
    </source>
</evidence>
<reference evidence="2" key="1">
    <citation type="submission" date="2023-02" db="EMBL/GenBank/DDBJ databases">
        <title>Genome of toxic invasive species Heracleum sosnowskyi carries increased number of genes despite the absence of recent whole-genome duplications.</title>
        <authorList>
            <person name="Schelkunov M."/>
            <person name="Shtratnikova V."/>
            <person name="Makarenko M."/>
            <person name="Klepikova A."/>
            <person name="Omelchenko D."/>
            <person name="Novikova G."/>
            <person name="Obukhova E."/>
            <person name="Bogdanov V."/>
            <person name="Penin A."/>
            <person name="Logacheva M."/>
        </authorList>
    </citation>
    <scope>NUCLEOTIDE SEQUENCE</scope>
    <source>
        <strain evidence="2">Hsosn_3</strain>
        <tissue evidence="2">Leaf</tissue>
    </source>
</reference>
<dbReference type="InterPro" id="IPR036392">
    <property type="entry name" value="PLAT/LH2_dom_sf"/>
</dbReference>
<feature type="signal peptide" evidence="1">
    <location>
        <begin position="1"/>
        <end position="27"/>
    </location>
</feature>
<feature type="chain" id="PRO_5042179966" evidence="1">
    <location>
        <begin position="28"/>
        <end position="213"/>
    </location>
</feature>
<comment type="caution">
    <text evidence="2">The sequence shown here is derived from an EMBL/GenBank/DDBJ whole genome shotgun (WGS) entry which is preliminary data.</text>
</comment>
<protein>
    <submittedName>
        <fullName evidence="2">Embryo-specific</fullName>
    </submittedName>
</protein>
<evidence type="ECO:0000313" key="3">
    <source>
        <dbReference type="Proteomes" id="UP001237642"/>
    </source>
</evidence>
<proteinExistence type="predicted"/>
<dbReference type="CDD" id="cd00113">
    <property type="entry name" value="PLAT"/>
    <property type="match status" value="1"/>
</dbReference>
<organism evidence="2 3">
    <name type="scientific">Heracleum sosnowskyi</name>
    <dbReference type="NCBI Taxonomy" id="360622"/>
    <lineage>
        <taxon>Eukaryota</taxon>
        <taxon>Viridiplantae</taxon>
        <taxon>Streptophyta</taxon>
        <taxon>Embryophyta</taxon>
        <taxon>Tracheophyta</taxon>
        <taxon>Spermatophyta</taxon>
        <taxon>Magnoliopsida</taxon>
        <taxon>eudicotyledons</taxon>
        <taxon>Gunneridae</taxon>
        <taxon>Pentapetalae</taxon>
        <taxon>asterids</taxon>
        <taxon>campanulids</taxon>
        <taxon>Apiales</taxon>
        <taxon>Apiaceae</taxon>
        <taxon>Apioideae</taxon>
        <taxon>apioid superclade</taxon>
        <taxon>Tordylieae</taxon>
        <taxon>Tordyliinae</taxon>
        <taxon>Heracleum</taxon>
    </lineage>
</organism>
<reference evidence="2" key="2">
    <citation type="submission" date="2023-05" db="EMBL/GenBank/DDBJ databases">
        <authorList>
            <person name="Schelkunov M.I."/>
        </authorList>
    </citation>
    <scope>NUCLEOTIDE SEQUENCE</scope>
    <source>
        <strain evidence="2">Hsosn_3</strain>
        <tissue evidence="2">Leaf</tissue>
    </source>
</reference>
<dbReference type="PANTHER" id="PTHR31718:SF31">
    <property type="entry name" value="OS01G0172800 PROTEIN"/>
    <property type="match status" value="1"/>
</dbReference>
<name>A0AAD8M9H6_9APIA</name>
<accession>A0AAD8M9H6</accession>
<dbReference type="AlphaFoldDB" id="A0AAD8M9H6"/>
<dbReference type="Pfam" id="PF06232">
    <property type="entry name" value="ATS3"/>
    <property type="match status" value="1"/>
</dbReference>
<keyword evidence="1" id="KW-0732">Signal</keyword>
<keyword evidence="3" id="KW-1185">Reference proteome</keyword>
<dbReference type="EMBL" id="JAUIZM010000009">
    <property type="protein sequence ID" value="KAK1364038.1"/>
    <property type="molecule type" value="Genomic_DNA"/>
</dbReference>